<dbReference type="GO" id="GO:0008198">
    <property type="term" value="F:ferrous iron binding"/>
    <property type="evidence" value="ECO:0007669"/>
    <property type="project" value="TreeGrafter"/>
</dbReference>
<comment type="similarity">
    <text evidence="1 6">Belongs to the ferritin family.</text>
</comment>
<accession>A0A7E4ZWT0</accession>
<dbReference type="GO" id="GO:0006879">
    <property type="term" value="P:intracellular iron ion homeostasis"/>
    <property type="evidence" value="ECO:0007669"/>
    <property type="project" value="UniProtKB-KW"/>
</dbReference>
<evidence type="ECO:0000256" key="5">
    <source>
        <dbReference type="PIRSR" id="PIRSR601519-1"/>
    </source>
</evidence>
<dbReference type="InterPro" id="IPR012347">
    <property type="entry name" value="Ferritin-like"/>
</dbReference>
<keyword evidence="6" id="KW-0560">Oxidoreductase</keyword>
<dbReference type="EC" id="1.16.3.1" evidence="6"/>
<proteinExistence type="inferred from homology"/>
<keyword evidence="8" id="KW-1185">Reference proteome</keyword>
<dbReference type="Gene3D" id="1.20.1260.10">
    <property type="match status" value="1"/>
</dbReference>
<evidence type="ECO:0000256" key="6">
    <source>
        <dbReference type="RuleBase" id="RU361145"/>
    </source>
</evidence>
<evidence type="ECO:0000256" key="4">
    <source>
        <dbReference type="ARBA" id="ARBA00023004"/>
    </source>
</evidence>
<feature type="binding site" evidence="5">
    <location>
        <position position="61"/>
    </location>
    <ligand>
        <name>Fe cation</name>
        <dbReference type="ChEBI" id="CHEBI:24875"/>
        <label>1</label>
    </ligand>
</feature>
<dbReference type="PANTHER" id="PTHR11431:SF75">
    <property type="entry name" value="FERRITIN"/>
    <property type="match status" value="1"/>
</dbReference>
<feature type="binding site" evidence="5">
    <location>
        <position position="58"/>
    </location>
    <ligand>
        <name>Fe cation</name>
        <dbReference type="ChEBI" id="CHEBI:24875"/>
        <label>1</label>
    </ligand>
</feature>
<keyword evidence="4 5" id="KW-0408">Iron</keyword>
<feature type="domain" description="Ferritin-like diiron" evidence="7">
    <location>
        <begin position="6"/>
        <end position="111"/>
    </location>
</feature>
<dbReference type="InterPro" id="IPR009040">
    <property type="entry name" value="Ferritin-like_diiron"/>
</dbReference>
<dbReference type="GO" id="GO:0004322">
    <property type="term" value="F:ferroxidase activity"/>
    <property type="evidence" value="ECO:0007669"/>
    <property type="project" value="UniProtKB-EC"/>
</dbReference>
<dbReference type="Pfam" id="PF00210">
    <property type="entry name" value="Ferritin"/>
    <property type="match status" value="1"/>
</dbReference>
<dbReference type="PANTHER" id="PTHR11431">
    <property type="entry name" value="FERRITIN"/>
    <property type="match status" value="1"/>
</dbReference>
<evidence type="ECO:0000256" key="3">
    <source>
        <dbReference type="ARBA" id="ARBA00022723"/>
    </source>
</evidence>
<dbReference type="AlphaFoldDB" id="A0A7E4ZWT0"/>
<dbReference type="GO" id="GO:0005737">
    <property type="term" value="C:cytoplasm"/>
    <property type="evidence" value="ECO:0007669"/>
    <property type="project" value="TreeGrafter"/>
</dbReference>
<dbReference type="Proteomes" id="UP000492821">
    <property type="component" value="Unassembled WGS sequence"/>
</dbReference>
<evidence type="ECO:0000313" key="9">
    <source>
        <dbReference type="WBParaSite" id="Pan_g22361.t2"/>
    </source>
</evidence>
<keyword evidence="3 5" id="KW-0479">Metal-binding</keyword>
<dbReference type="GO" id="GO:0006826">
    <property type="term" value="P:iron ion transport"/>
    <property type="evidence" value="ECO:0007669"/>
    <property type="project" value="InterPro"/>
</dbReference>
<comment type="function">
    <text evidence="6">Stores iron in a soluble, non-toxic, readily available form. Important for iron homeostasis. Iron is taken up in the ferrous form and deposited as ferric hydroxides after oxidation.</text>
</comment>
<dbReference type="GO" id="GO:0008199">
    <property type="term" value="F:ferric iron binding"/>
    <property type="evidence" value="ECO:0007669"/>
    <property type="project" value="InterPro"/>
</dbReference>
<evidence type="ECO:0000259" key="7">
    <source>
        <dbReference type="PROSITE" id="PS50905"/>
    </source>
</evidence>
<reference evidence="9" key="2">
    <citation type="submission" date="2020-10" db="UniProtKB">
        <authorList>
            <consortium name="WormBaseParasite"/>
        </authorList>
    </citation>
    <scope>IDENTIFICATION</scope>
</reference>
<feature type="binding site" evidence="5">
    <location>
        <position position="23"/>
    </location>
    <ligand>
        <name>Fe cation</name>
        <dbReference type="ChEBI" id="CHEBI:24875"/>
        <label>1</label>
    </ligand>
</feature>
<dbReference type="InterPro" id="IPR001519">
    <property type="entry name" value="Ferritin"/>
</dbReference>
<protein>
    <recommendedName>
        <fullName evidence="6">Ferritin</fullName>
        <ecNumber evidence="6">1.16.3.1</ecNumber>
    </recommendedName>
</protein>
<evidence type="ECO:0000256" key="2">
    <source>
        <dbReference type="ARBA" id="ARBA00022434"/>
    </source>
</evidence>
<dbReference type="InterPro" id="IPR008331">
    <property type="entry name" value="Ferritin_DPS_dom"/>
</dbReference>
<reference evidence="8" key="1">
    <citation type="journal article" date="2013" name="Genetics">
        <title>The draft genome and transcriptome of Panagrellus redivivus are shaped by the harsh demands of a free-living lifestyle.</title>
        <authorList>
            <person name="Srinivasan J."/>
            <person name="Dillman A.R."/>
            <person name="Macchietto M.G."/>
            <person name="Heikkinen L."/>
            <person name="Lakso M."/>
            <person name="Fracchia K.M."/>
            <person name="Antoshechkin I."/>
            <person name="Mortazavi A."/>
            <person name="Wong G."/>
            <person name="Sternberg P.W."/>
        </authorList>
    </citation>
    <scope>NUCLEOTIDE SEQUENCE [LARGE SCALE GENOMIC DNA]</scope>
    <source>
        <strain evidence="8">MT8872</strain>
    </source>
</reference>
<keyword evidence="2 6" id="KW-0409">Iron storage</keyword>
<name>A0A7E4ZWT0_PANRE</name>
<comment type="catalytic activity">
    <reaction evidence="6">
        <text>4 Fe(2+) + O2 + 4 H(+) = 4 Fe(3+) + 2 H2O</text>
        <dbReference type="Rhea" id="RHEA:11148"/>
        <dbReference type="ChEBI" id="CHEBI:15377"/>
        <dbReference type="ChEBI" id="CHEBI:15378"/>
        <dbReference type="ChEBI" id="CHEBI:15379"/>
        <dbReference type="ChEBI" id="CHEBI:29033"/>
        <dbReference type="ChEBI" id="CHEBI:29034"/>
        <dbReference type="EC" id="1.16.3.1"/>
    </reaction>
</comment>
<dbReference type="WBParaSite" id="Pan_g22361.t2">
    <property type="protein sequence ID" value="Pan_g22361.t2"/>
    <property type="gene ID" value="Pan_g22361"/>
</dbReference>
<evidence type="ECO:0000313" key="8">
    <source>
        <dbReference type="Proteomes" id="UP000492821"/>
    </source>
</evidence>
<dbReference type="SUPFAM" id="SSF47240">
    <property type="entry name" value="Ferritin-like"/>
    <property type="match status" value="1"/>
</dbReference>
<sequence>MAHARQNFSAPVERALNQQINNELFASYTYLAMSAHFGNAEVALPGAAAYFKNQAYEEREHAEKIIDYINDRGEADLQLYITSKSVPKRRRLGKEQQQVAVAATRARFRKQ</sequence>
<organism evidence="8 9">
    <name type="scientific">Panagrellus redivivus</name>
    <name type="common">Microworm</name>
    <dbReference type="NCBI Taxonomy" id="6233"/>
    <lineage>
        <taxon>Eukaryota</taxon>
        <taxon>Metazoa</taxon>
        <taxon>Ecdysozoa</taxon>
        <taxon>Nematoda</taxon>
        <taxon>Chromadorea</taxon>
        <taxon>Rhabditida</taxon>
        <taxon>Tylenchina</taxon>
        <taxon>Panagrolaimomorpha</taxon>
        <taxon>Panagrolaimoidea</taxon>
        <taxon>Panagrolaimidae</taxon>
        <taxon>Panagrellus</taxon>
    </lineage>
</organism>
<dbReference type="PROSITE" id="PS50905">
    <property type="entry name" value="FERRITIN_LIKE"/>
    <property type="match status" value="1"/>
</dbReference>
<evidence type="ECO:0000256" key="1">
    <source>
        <dbReference type="ARBA" id="ARBA00007513"/>
    </source>
</evidence>
<dbReference type="InterPro" id="IPR009078">
    <property type="entry name" value="Ferritin-like_SF"/>
</dbReference>